<protein>
    <submittedName>
        <fullName evidence="1">Uncharacterized protein</fullName>
    </submittedName>
</protein>
<dbReference type="AlphaFoldDB" id="A0A645C233"/>
<proteinExistence type="predicted"/>
<dbReference type="EMBL" id="VSSQ01024097">
    <property type="protein sequence ID" value="MPM71408.1"/>
    <property type="molecule type" value="Genomic_DNA"/>
</dbReference>
<sequence>MVEKKVGKILTISKEKVKLDEVLKFLFSTSNKVLIKLLSGVFEEEIDEDKVELTVTNNEFVEDDLGILRGDMFFDMLNKDGIKLAIT</sequence>
<name>A0A645C233_9ZZZZ</name>
<accession>A0A645C233</accession>
<reference evidence="1" key="1">
    <citation type="submission" date="2019-08" db="EMBL/GenBank/DDBJ databases">
        <authorList>
            <person name="Kucharzyk K."/>
            <person name="Murdoch R.W."/>
            <person name="Higgins S."/>
            <person name="Loffler F."/>
        </authorList>
    </citation>
    <scope>NUCLEOTIDE SEQUENCE</scope>
</reference>
<organism evidence="1">
    <name type="scientific">bioreactor metagenome</name>
    <dbReference type="NCBI Taxonomy" id="1076179"/>
    <lineage>
        <taxon>unclassified sequences</taxon>
        <taxon>metagenomes</taxon>
        <taxon>ecological metagenomes</taxon>
    </lineage>
</organism>
<comment type="caution">
    <text evidence="1">The sequence shown here is derived from an EMBL/GenBank/DDBJ whole genome shotgun (WGS) entry which is preliminary data.</text>
</comment>
<gene>
    <name evidence="1" type="ORF">SDC9_118373</name>
</gene>
<evidence type="ECO:0000313" key="1">
    <source>
        <dbReference type="EMBL" id="MPM71408.1"/>
    </source>
</evidence>